<keyword evidence="2" id="KW-0238">DNA-binding</keyword>
<feature type="domain" description="HTH araC/xylS-type" evidence="4">
    <location>
        <begin position="185"/>
        <end position="284"/>
    </location>
</feature>
<comment type="caution">
    <text evidence="5">The sequence shown here is derived from an EMBL/GenBank/DDBJ whole genome shotgun (WGS) entry which is preliminary data.</text>
</comment>
<dbReference type="PANTHER" id="PTHR43280:SF28">
    <property type="entry name" value="HTH-TYPE TRANSCRIPTIONAL ACTIVATOR RHAS"/>
    <property type="match status" value="1"/>
</dbReference>
<dbReference type="InterPro" id="IPR037923">
    <property type="entry name" value="HTH-like"/>
</dbReference>
<name>A0A2J8B213_9FIRM</name>
<evidence type="ECO:0000256" key="3">
    <source>
        <dbReference type="ARBA" id="ARBA00023163"/>
    </source>
</evidence>
<evidence type="ECO:0000256" key="2">
    <source>
        <dbReference type="ARBA" id="ARBA00023125"/>
    </source>
</evidence>
<evidence type="ECO:0000313" key="6">
    <source>
        <dbReference type="Proteomes" id="UP000236394"/>
    </source>
</evidence>
<dbReference type="InterPro" id="IPR009057">
    <property type="entry name" value="Homeodomain-like_sf"/>
</dbReference>
<keyword evidence="3" id="KW-0804">Transcription</keyword>
<dbReference type="OMA" id="MSEGHFC"/>
<dbReference type="AlphaFoldDB" id="A0A2J8B213"/>
<dbReference type="PROSITE" id="PS01124">
    <property type="entry name" value="HTH_ARAC_FAMILY_2"/>
    <property type="match status" value="1"/>
</dbReference>
<evidence type="ECO:0000259" key="4">
    <source>
        <dbReference type="PROSITE" id="PS01124"/>
    </source>
</evidence>
<dbReference type="Pfam" id="PF12833">
    <property type="entry name" value="HTH_18"/>
    <property type="match status" value="1"/>
</dbReference>
<dbReference type="InterPro" id="IPR018060">
    <property type="entry name" value="HTH_AraC"/>
</dbReference>
<dbReference type="InterPro" id="IPR014710">
    <property type="entry name" value="RmlC-like_jellyroll"/>
</dbReference>
<dbReference type="GO" id="GO:0043565">
    <property type="term" value="F:sequence-specific DNA binding"/>
    <property type="evidence" value="ECO:0007669"/>
    <property type="project" value="InterPro"/>
</dbReference>
<protein>
    <submittedName>
        <fullName evidence="5">AraC family transcriptional regulator</fullName>
    </submittedName>
</protein>
<dbReference type="GO" id="GO:0003700">
    <property type="term" value="F:DNA-binding transcription factor activity"/>
    <property type="evidence" value="ECO:0007669"/>
    <property type="project" value="InterPro"/>
</dbReference>
<evidence type="ECO:0000313" key="5">
    <source>
        <dbReference type="EMBL" id="PNH18822.1"/>
    </source>
</evidence>
<dbReference type="SMART" id="SM00342">
    <property type="entry name" value="HTH_ARAC"/>
    <property type="match status" value="1"/>
</dbReference>
<dbReference type="InterPro" id="IPR003313">
    <property type="entry name" value="AraC-bd"/>
</dbReference>
<dbReference type="Pfam" id="PF02311">
    <property type="entry name" value="AraC_binding"/>
    <property type="match status" value="1"/>
</dbReference>
<dbReference type="InterPro" id="IPR018062">
    <property type="entry name" value="HTH_AraC-typ_CS"/>
</dbReference>
<dbReference type="SUPFAM" id="SSF51215">
    <property type="entry name" value="Regulatory protein AraC"/>
    <property type="match status" value="1"/>
</dbReference>
<dbReference type="Gene3D" id="2.60.120.10">
    <property type="entry name" value="Jelly Rolls"/>
    <property type="match status" value="1"/>
</dbReference>
<dbReference type="CDD" id="cd02208">
    <property type="entry name" value="cupin_RmlC-like"/>
    <property type="match status" value="1"/>
</dbReference>
<dbReference type="PROSITE" id="PS00041">
    <property type="entry name" value="HTH_ARAC_FAMILY_1"/>
    <property type="match status" value="1"/>
</dbReference>
<dbReference type="RefSeq" id="WP_012993970.1">
    <property type="nucleotide sequence ID" value="NZ_NBZD01000002.1"/>
</dbReference>
<evidence type="ECO:0000256" key="1">
    <source>
        <dbReference type="ARBA" id="ARBA00023015"/>
    </source>
</evidence>
<sequence>MAKNSSFQLHQNKKSIPYCLFYDTLGSYVPYHWHREVELILCKKGRVNMIIDNKPYEVTEGDIVIIPDGSSHLYMASECNERLVILFGYKLFEKGDNFLGVNAQELHKKLINIPYSSREWSTADYKRVRTLIDELEELRYPDVFAWDLAVRARIFDLIFYLCNYVEPAGSKNIKTENLDMIIKLDDFFAYIEENYKKPLSLQQAAEAFNFSPGYFARFFKKYSGQTFLSYLNTYRINKARDLLLAGSDMTIVEISETVGINNVKTFNRLFKQINGVSPGQYCKSSIVQK</sequence>
<organism evidence="5 6">
    <name type="scientific">Mageeibacillus indolicus</name>
    <dbReference type="NCBI Taxonomy" id="884684"/>
    <lineage>
        <taxon>Bacteria</taxon>
        <taxon>Bacillati</taxon>
        <taxon>Bacillota</taxon>
        <taxon>Clostridia</taxon>
        <taxon>Eubacteriales</taxon>
        <taxon>Oscillospiraceae</taxon>
        <taxon>Mageeibacillus</taxon>
    </lineage>
</organism>
<dbReference type="Gene3D" id="1.10.10.60">
    <property type="entry name" value="Homeodomain-like"/>
    <property type="match status" value="2"/>
</dbReference>
<gene>
    <name evidence="5" type="ORF">B7R76_04520</name>
</gene>
<dbReference type="EMBL" id="NBZD01000002">
    <property type="protein sequence ID" value="PNH18822.1"/>
    <property type="molecule type" value="Genomic_DNA"/>
</dbReference>
<proteinExistence type="predicted"/>
<dbReference type="Proteomes" id="UP000236394">
    <property type="component" value="Unassembled WGS sequence"/>
</dbReference>
<keyword evidence="1" id="KW-0805">Transcription regulation</keyword>
<reference evidence="6" key="1">
    <citation type="submission" date="2017-04" db="EMBL/GenBank/DDBJ databases">
        <authorList>
            <person name="Bumgarner R.E."/>
            <person name="Fredricks D.N."/>
            <person name="Srinivasan S."/>
        </authorList>
    </citation>
    <scope>NUCLEOTIDE SEQUENCE [LARGE SCALE GENOMIC DNA]</scope>
    <source>
        <strain evidence="6">KA00405</strain>
    </source>
</reference>
<accession>A0A2J8B213</accession>
<dbReference type="SUPFAM" id="SSF46689">
    <property type="entry name" value="Homeodomain-like"/>
    <property type="match status" value="2"/>
</dbReference>
<dbReference type="PANTHER" id="PTHR43280">
    <property type="entry name" value="ARAC-FAMILY TRANSCRIPTIONAL REGULATOR"/>
    <property type="match status" value="1"/>
</dbReference>